<feature type="chain" id="PRO_5035794526" evidence="2">
    <location>
        <begin position="18"/>
        <end position="379"/>
    </location>
</feature>
<evidence type="ECO:0000313" key="3">
    <source>
        <dbReference type="EMBL" id="CAG2196371.1"/>
    </source>
</evidence>
<accession>A0A8S3QP23</accession>
<dbReference type="AlphaFoldDB" id="A0A8S3QP23"/>
<protein>
    <submittedName>
        <fullName evidence="3">Uncharacterized protein</fullName>
    </submittedName>
</protein>
<dbReference type="EMBL" id="CAJPWZ010000555">
    <property type="protein sequence ID" value="CAG2196371.1"/>
    <property type="molecule type" value="Genomic_DNA"/>
</dbReference>
<keyword evidence="2" id="KW-0732">Signal</keyword>
<comment type="caution">
    <text evidence="3">The sequence shown here is derived from an EMBL/GenBank/DDBJ whole genome shotgun (WGS) entry which is preliminary data.</text>
</comment>
<evidence type="ECO:0000256" key="1">
    <source>
        <dbReference type="SAM" id="MobiDB-lite"/>
    </source>
</evidence>
<dbReference type="OrthoDB" id="10252017at2759"/>
<dbReference type="Gene3D" id="2.60.120.260">
    <property type="entry name" value="Galactose-binding domain-like"/>
    <property type="match status" value="1"/>
</dbReference>
<reference evidence="3" key="1">
    <citation type="submission" date="2021-03" db="EMBL/GenBank/DDBJ databases">
        <authorList>
            <person name="Bekaert M."/>
        </authorList>
    </citation>
    <scope>NUCLEOTIDE SEQUENCE</scope>
</reference>
<gene>
    <name evidence="3" type="ORF">MEDL_11256</name>
</gene>
<dbReference type="Proteomes" id="UP000683360">
    <property type="component" value="Unassembled WGS sequence"/>
</dbReference>
<keyword evidence="4" id="KW-1185">Reference proteome</keyword>
<evidence type="ECO:0000313" key="4">
    <source>
        <dbReference type="Proteomes" id="UP000683360"/>
    </source>
</evidence>
<feature type="compositionally biased region" description="Polar residues" evidence="1">
    <location>
        <begin position="322"/>
        <end position="347"/>
    </location>
</feature>
<feature type="region of interest" description="Disordered" evidence="1">
    <location>
        <begin position="322"/>
        <end position="348"/>
    </location>
</feature>
<proteinExistence type="predicted"/>
<sequence length="379" mass="42095">MLFLVLINTVALSRVTAQHNLTPFGRATQSSILNHAGPENAINPPISNVFHLDHCTHTLLGKTYAWWMFEVSFKLAYITDVIIYYRENFAIRMDGFKLYVTNTSTIPPDGYLCYEDPDPGLPNITQSIPCNQFGKFIIYYDDKGSQHIPSRYDGPVVELCYVAINGCPKGFWGSNCEQKCSTNCIERHCNPTNGSCVWGCKERRTGNYCSKYNIAYDSLVRQSPSGSQPANLTTDGNFGSCSKIQGPTVMFQIDLAKQCIVTGVHITIGACDGGFYGNNCLKICSSFCMYQPCDHGTGECHGGCVRGLQGFNCSQGARSKTSLKQRQKDNVTQNSQKYASHDNQLNDNVRMENVSPYEDLTNDSTSGVYDQINTTYVNN</sequence>
<feature type="signal peptide" evidence="2">
    <location>
        <begin position="1"/>
        <end position="17"/>
    </location>
</feature>
<evidence type="ECO:0000256" key="2">
    <source>
        <dbReference type="SAM" id="SignalP"/>
    </source>
</evidence>
<organism evidence="3 4">
    <name type="scientific">Mytilus edulis</name>
    <name type="common">Blue mussel</name>
    <dbReference type="NCBI Taxonomy" id="6550"/>
    <lineage>
        <taxon>Eukaryota</taxon>
        <taxon>Metazoa</taxon>
        <taxon>Spiralia</taxon>
        <taxon>Lophotrochozoa</taxon>
        <taxon>Mollusca</taxon>
        <taxon>Bivalvia</taxon>
        <taxon>Autobranchia</taxon>
        <taxon>Pteriomorphia</taxon>
        <taxon>Mytilida</taxon>
        <taxon>Mytiloidea</taxon>
        <taxon>Mytilidae</taxon>
        <taxon>Mytilinae</taxon>
        <taxon>Mytilus</taxon>
    </lineage>
</organism>
<name>A0A8S3QP23_MYTED</name>